<protein>
    <submittedName>
        <fullName evidence="1">Uncharacterized protein</fullName>
    </submittedName>
</protein>
<name>A0A381X0W3_9ZZZZ</name>
<dbReference type="AlphaFoldDB" id="A0A381X0W3"/>
<sequence length="69" mass="7401">VFVLVEVLGVCTSVGFDIAPDHRDAPGADDVVGCEWSSRGDALEVDALDEAGRDRIAVATQDHRTVCRF</sequence>
<accession>A0A381X0W3</accession>
<feature type="non-terminal residue" evidence="1">
    <location>
        <position position="1"/>
    </location>
</feature>
<evidence type="ECO:0000313" key="1">
    <source>
        <dbReference type="EMBL" id="SVA57807.1"/>
    </source>
</evidence>
<proteinExistence type="predicted"/>
<organism evidence="1">
    <name type="scientific">marine metagenome</name>
    <dbReference type="NCBI Taxonomy" id="408172"/>
    <lineage>
        <taxon>unclassified sequences</taxon>
        <taxon>metagenomes</taxon>
        <taxon>ecological metagenomes</taxon>
    </lineage>
</organism>
<gene>
    <name evidence="1" type="ORF">METZ01_LOCUS110661</name>
</gene>
<reference evidence="1" key="1">
    <citation type="submission" date="2018-05" db="EMBL/GenBank/DDBJ databases">
        <authorList>
            <person name="Lanie J.A."/>
            <person name="Ng W.-L."/>
            <person name="Kazmierczak K.M."/>
            <person name="Andrzejewski T.M."/>
            <person name="Davidsen T.M."/>
            <person name="Wayne K.J."/>
            <person name="Tettelin H."/>
            <person name="Glass J.I."/>
            <person name="Rusch D."/>
            <person name="Podicherti R."/>
            <person name="Tsui H.-C.T."/>
            <person name="Winkler M.E."/>
        </authorList>
    </citation>
    <scope>NUCLEOTIDE SEQUENCE</scope>
</reference>
<dbReference type="EMBL" id="UINC01013368">
    <property type="protein sequence ID" value="SVA57807.1"/>
    <property type="molecule type" value="Genomic_DNA"/>
</dbReference>